<dbReference type="AlphaFoldDB" id="F8PU94"/>
<dbReference type="EMBL" id="GL945479">
    <property type="protein sequence ID" value="EGO00407.1"/>
    <property type="molecule type" value="Genomic_DNA"/>
</dbReference>
<organism evidence="2">
    <name type="scientific">Serpula lacrymans var. lacrymans (strain S7.3)</name>
    <name type="common">Dry rot fungus</name>
    <dbReference type="NCBI Taxonomy" id="936435"/>
    <lineage>
        <taxon>Eukaryota</taxon>
        <taxon>Fungi</taxon>
        <taxon>Dikarya</taxon>
        <taxon>Basidiomycota</taxon>
        <taxon>Agaricomycotina</taxon>
        <taxon>Agaricomycetes</taxon>
        <taxon>Agaricomycetidae</taxon>
        <taxon>Boletales</taxon>
        <taxon>Coniophorineae</taxon>
        <taxon>Serpulaceae</taxon>
        <taxon>Serpula</taxon>
    </lineage>
</organism>
<protein>
    <submittedName>
        <fullName evidence="1">Uncharacterized protein</fullName>
    </submittedName>
</protein>
<gene>
    <name evidence="1" type="ORF">SERLA73DRAFT_152409</name>
</gene>
<dbReference type="InParanoid" id="F8PU94"/>
<evidence type="ECO:0000313" key="1">
    <source>
        <dbReference type="EMBL" id="EGO00407.1"/>
    </source>
</evidence>
<reference evidence="2" key="1">
    <citation type="journal article" date="2011" name="Science">
        <title>The plant cell wall-decomposing machinery underlies the functional diversity of forest fungi.</title>
        <authorList>
            <person name="Eastwood D.C."/>
            <person name="Floudas D."/>
            <person name="Binder M."/>
            <person name="Majcherczyk A."/>
            <person name="Schneider P."/>
            <person name="Aerts A."/>
            <person name="Asiegbu F.O."/>
            <person name="Baker S.E."/>
            <person name="Barry K."/>
            <person name="Bendiksby M."/>
            <person name="Blumentritt M."/>
            <person name="Coutinho P.M."/>
            <person name="Cullen D."/>
            <person name="de Vries R.P."/>
            <person name="Gathman A."/>
            <person name="Goodell B."/>
            <person name="Henrissat B."/>
            <person name="Ihrmark K."/>
            <person name="Kauserud H."/>
            <person name="Kohler A."/>
            <person name="LaButti K."/>
            <person name="Lapidus A."/>
            <person name="Lavin J.L."/>
            <person name="Lee Y.-H."/>
            <person name="Lindquist E."/>
            <person name="Lilly W."/>
            <person name="Lucas S."/>
            <person name="Morin E."/>
            <person name="Murat C."/>
            <person name="Oguiza J.A."/>
            <person name="Park J."/>
            <person name="Pisabarro A.G."/>
            <person name="Riley R."/>
            <person name="Rosling A."/>
            <person name="Salamov A."/>
            <person name="Schmidt O."/>
            <person name="Schmutz J."/>
            <person name="Skrede I."/>
            <person name="Stenlid J."/>
            <person name="Wiebenga A."/>
            <person name="Xie X."/>
            <person name="Kuees U."/>
            <person name="Hibbett D.S."/>
            <person name="Hoffmeister D."/>
            <person name="Hoegberg N."/>
            <person name="Martin F."/>
            <person name="Grigoriev I.V."/>
            <person name="Watkinson S.C."/>
        </authorList>
    </citation>
    <scope>NUCLEOTIDE SEQUENCE [LARGE SCALE GENOMIC DNA]</scope>
    <source>
        <strain evidence="2">strain S7.3</strain>
    </source>
</reference>
<proteinExistence type="predicted"/>
<accession>F8PU94</accession>
<dbReference type="Proteomes" id="UP000008063">
    <property type="component" value="Unassembled WGS sequence"/>
</dbReference>
<name>F8PU94_SERL3</name>
<sequence>MESATWHKYVEKYYWVLEIFTPFVVNQQSDYPEHFIVTVIQSDFWAIVNHSPRTRIYSQYSYTYQGRRGEALLIPIKLETGSSLVDIVGGESDKGTESESKESTEGIEYWRPQEAEGGDFPKSLDLEPDLAARMTDEPSQSSKAVLASPPFEFIHWQKGNKANFNNKTAVLGDLFARRNWGTILEFIKELDNKFLDPHLKLKAEIALHSYEQKEMTVDAYSGGLESKLMEAGLPPDTHKSYPFIHSILRCNLSQFLRDCISQQENLPTMYSEWKTQLSLTVELAMRARPHDIISHCRYQLYMCSCVRQSKSWLLQKVAARKWEQQNEELNLERRRDRPPQQRLLPPRYQQYQPHYQQNWNYLPPQHQQIVPCTEMQRPQYIQQRSYYTPLHHRGRRPRMQSIQTQQEHLEDQAYLWRLEVQTHRDNVGPTRTLFVTIVVSKATLLEIAHMERWQYIIWKRRKPKTLPLRHH</sequence>
<dbReference type="HOGENOM" id="CLU_580277_0_0_1"/>
<keyword evidence="2" id="KW-1185">Reference proteome</keyword>
<evidence type="ECO:0000313" key="2">
    <source>
        <dbReference type="Proteomes" id="UP000008063"/>
    </source>
</evidence>